<organism evidence="1 2">
    <name type="scientific">Leptospira yasudae</name>
    <dbReference type="NCBI Taxonomy" id="2202201"/>
    <lineage>
        <taxon>Bacteria</taxon>
        <taxon>Pseudomonadati</taxon>
        <taxon>Spirochaetota</taxon>
        <taxon>Spirochaetia</taxon>
        <taxon>Leptospirales</taxon>
        <taxon>Leptospiraceae</taxon>
        <taxon>Leptospira</taxon>
    </lineage>
</organism>
<accession>A0ABX9M4L9</accession>
<keyword evidence="2" id="KW-1185">Reference proteome</keyword>
<reference evidence="2" key="1">
    <citation type="submission" date="2018-05" db="EMBL/GenBank/DDBJ databases">
        <title>Leptospira yasudae sp. nov. and Leptospira stimsonii sp. nov., two pathogenic species of the genus Leptospira isolated from environmental sources.</title>
        <authorList>
            <person name="Casanovas-Massana A."/>
            <person name="Hamond C."/>
            <person name="Santos L.A."/>
            <person name="Hacker K.P."/>
            <person name="Balassiano I."/>
            <person name="Medeiros M.A."/>
            <person name="Reis M.G."/>
            <person name="Ko A.I."/>
            <person name="Wunder E.A."/>
        </authorList>
    </citation>
    <scope>NUCLEOTIDE SEQUENCE [LARGE SCALE GENOMIC DNA]</scope>
    <source>
        <strain evidence="2">B21</strain>
    </source>
</reference>
<reference evidence="1 2" key="2">
    <citation type="journal article" date="2020" name="Int. J. Syst. Evol. Microbiol.">
        <title>Leptospira yasudae sp. nov. and Leptospira stimsonii sp. nov., two new species of the pathogenic group isolated from environmental sources.</title>
        <authorList>
            <person name="Casanovas-Massana A."/>
            <person name="Hamond C."/>
            <person name="Santos L.A."/>
            <person name="de Oliveira D."/>
            <person name="Hacker K.P."/>
            <person name="Balassiano I."/>
            <person name="Costa F."/>
            <person name="Medeiros M.A."/>
            <person name="Reis M.G."/>
            <person name="Ko A.I."/>
            <person name="Wunder E.A."/>
        </authorList>
    </citation>
    <scope>NUCLEOTIDE SEQUENCE [LARGE SCALE GENOMIC DNA]</scope>
    <source>
        <strain evidence="1 2">B21</strain>
    </source>
</reference>
<gene>
    <name evidence="1" type="ORF">DLM77_07110</name>
</gene>
<evidence type="ECO:0000313" key="1">
    <source>
        <dbReference type="EMBL" id="RHX80649.1"/>
    </source>
</evidence>
<evidence type="ECO:0000313" key="2">
    <source>
        <dbReference type="Proteomes" id="UP000285569"/>
    </source>
</evidence>
<name>A0ABX9M4L9_9LEPT</name>
<dbReference type="Proteomes" id="UP000285569">
    <property type="component" value="Unassembled WGS sequence"/>
</dbReference>
<protein>
    <submittedName>
        <fullName evidence="1">Uncharacterized protein</fullName>
    </submittedName>
</protein>
<proteinExistence type="predicted"/>
<comment type="caution">
    <text evidence="1">The sequence shown here is derived from an EMBL/GenBank/DDBJ whole genome shotgun (WGS) entry which is preliminary data.</text>
</comment>
<sequence>MKTHGFEMDQGFLLLKSLATYDRRISPKTLRPYLSSNFSIHSRKRRRFLLNVRKSSPFREAHSNFSFKTPFHLDFVKRTHSNSFSRVRKSVKNSNEIQFDWNHSIRTGDHL</sequence>
<dbReference type="EMBL" id="QHCR01000003">
    <property type="protein sequence ID" value="RHX80649.1"/>
    <property type="molecule type" value="Genomic_DNA"/>
</dbReference>